<protein>
    <submittedName>
        <fullName evidence="2">Uncharacterized protein</fullName>
    </submittedName>
</protein>
<dbReference type="Proteomes" id="UP000735302">
    <property type="component" value="Unassembled WGS sequence"/>
</dbReference>
<dbReference type="AlphaFoldDB" id="A0AAV4AXC8"/>
<gene>
    <name evidence="2" type="ORF">PoB_003843700</name>
</gene>
<proteinExistence type="predicted"/>
<comment type="caution">
    <text evidence="2">The sequence shown here is derived from an EMBL/GenBank/DDBJ whole genome shotgun (WGS) entry which is preliminary data.</text>
</comment>
<dbReference type="EMBL" id="BLXT01004368">
    <property type="protein sequence ID" value="GFO11932.1"/>
    <property type="molecule type" value="Genomic_DNA"/>
</dbReference>
<evidence type="ECO:0000256" key="1">
    <source>
        <dbReference type="SAM" id="MobiDB-lite"/>
    </source>
</evidence>
<name>A0AAV4AXC8_9GAST</name>
<feature type="compositionally biased region" description="Basic residues" evidence="1">
    <location>
        <begin position="102"/>
        <end position="114"/>
    </location>
</feature>
<organism evidence="2 3">
    <name type="scientific">Plakobranchus ocellatus</name>
    <dbReference type="NCBI Taxonomy" id="259542"/>
    <lineage>
        <taxon>Eukaryota</taxon>
        <taxon>Metazoa</taxon>
        <taxon>Spiralia</taxon>
        <taxon>Lophotrochozoa</taxon>
        <taxon>Mollusca</taxon>
        <taxon>Gastropoda</taxon>
        <taxon>Heterobranchia</taxon>
        <taxon>Euthyneura</taxon>
        <taxon>Panpulmonata</taxon>
        <taxon>Sacoglossa</taxon>
        <taxon>Placobranchoidea</taxon>
        <taxon>Plakobranchidae</taxon>
        <taxon>Plakobranchus</taxon>
    </lineage>
</organism>
<feature type="compositionally biased region" description="Low complexity" evidence="1">
    <location>
        <begin position="40"/>
        <end position="53"/>
    </location>
</feature>
<evidence type="ECO:0000313" key="3">
    <source>
        <dbReference type="Proteomes" id="UP000735302"/>
    </source>
</evidence>
<evidence type="ECO:0000313" key="2">
    <source>
        <dbReference type="EMBL" id="GFO11932.1"/>
    </source>
</evidence>
<reference evidence="2 3" key="1">
    <citation type="journal article" date="2021" name="Elife">
        <title>Chloroplast acquisition without the gene transfer in kleptoplastic sea slugs, Plakobranchus ocellatus.</title>
        <authorList>
            <person name="Maeda T."/>
            <person name="Takahashi S."/>
            <person name="Yoshida T."/>
            <person name="Shimamura S."/>
            <person name="Takaki Y."/>
            <person name="Nagai Y."/>
            <person name="Toyoda A."/>
            <person name="Suzuki Y."/>
            <person name="Arimoto A."/>
            <person name="Ishii H."/>
            <person name="Satoh N."/>
            <person name="Nishiyama T."/>
            <person name="Hasebe M."/>
            <person name="Maruyama T."/>
            <person name="Minagawa J."/>
            <person name="Obokata J."/>
            <person name="Shigenobu S."/>
        </authorList>
    </citation>
    <scope>NUCLEOTIDE SEQUENCE [LARGE SCALE GENOMIC DNA]</scope>
</reference>
<keyword evidence="3" id="KW-1185">Reference proteome</keyword>
<feature type="region of interest" description="Disordered" evidence="1">
    <location>
        <begin position="24"/>
        <end position="121"/>
    </location>
</feature>
<accession>A0AAV4AXC8</accession>
<sequence length="181" mass="19774">MKEKEIRPARTSKISAERAQKLIHSWVIDKEDGNEMEAMSRSTRSTSSCGSSETESESDSVSDMDLGREEVEDQSGAKSRDSASDSEAPTSFKPVCLDSRSRAKQNRTKGKGKGKTSQPVDVEWADVQEQSVKSKCNPIRFAPTQTGVLAALDQNSSPVDCFSAIADNEVKTTCINNYAEE</sequence>